<accession>A0A381Y080</accession>
<keyword evidence="3" id="KW-0808">Transferase</keyword>
<reference evidence="6" key="1">
    <citation type="submission" date="2018-05" db="EMBL/GenBank/DDBJ databases">
        <authorList>
            <person name="Lanie J.A."/>
            <person name="Ng W.-L."/>
            <person name="Kazmierczak K.M."/>
            <person name="Andrzejewski T.M."/>
            <person name="Davidsen T.M."/>
            <person name="Wayne K.J."/>
            <person name="Tettelin H."/>
            <person name="Glass J.I."/>
            <person name="Rusch D."/>
            <person name="Podicherti R."/>
            <person name="Tsui H.-C.T."/>
            <person name="Winkler M.E."/>
        </authorList>
    </citation>
    <scope>NUCLEOTIDE SEQUENCE</scope>
</reference>
<dbReference type="GO" id="GO:0016757">
    <property type="term" value="F:glycosyltransferase activity"/>
    <property type="evidence" value="ECO:0007669"/>
    <property type="project" value="UniProtKB-KW"/>
</dbReference>
<dbReference type="InterPro" id="IPR029044">
    <property type="entry name" value="Nucleotide-diphossugar_trans"/>
</dbReference>
<evidence type="ECO:0000313" key="6">
    <source>
        <dbReference type="EMBL" id="SVA70486.1"/>
    </source>
</evidence>
<keyword evidence="4" id="KW-0472">Membrane</keyword>
<dbReference type="PANTHER" id="PTHR43179">
    <property type="entry name" value="RHAMNOSYLTRANSFERASE WBBL"/>
    <property type="match status" value="1"/>
</dbReference>
<feature type="domain" description="Glycosyltransferase 2-like" evidence="5">
    <location>
        <begin position="10"/>
        <end position="174"/>
    </location>
</feature>
<keyword evidence="4" id="KW-0812">Transmembrane</keyword>
<name>A0A381Y080_9ZZZZ</name>
<dbReference type="AlphaFoldDB" id="A0A381Y080"/>
<evidence type="ECO:0000256" key="1">
    <source>
        <dbReference type="ARBA" id="ARBA00006739"/>
    </source>
</evidence>
<gene>
    <name evidence="6" type="ORF">METZ01_LOCUS123340</name>
</gene>
<keyword evidence="2" id="KW-0328">Glycosyltransferase</keyword>
<dbReference type="CDD" id="cd04186">
    <property type="entry name" value="GT_2_like_c"/>
    <property type="match status" value="1"/>
</dbReference>
<dbReference type="SUPFAM" id="SSF53448">
    <property type="entry name" value="Nucleotide-diphospho-sugar transferases"/>
    <property type="match status" value="1"/>
</dbReference>
<comment type="similarity">
    <text evidence="1">Belongs to the glycosyltransferase 2 family.</text>
</comment>
<proteinExistence type="inferred from homology"/>
<evidence type="ECO:0000256" key="2">
    <source>
        <dbReference type="ARBA" id="ARBA00022676"/>
    </source>
</evidence>
<evidence type="ECO:0000259" key="5">
    <source>
        <dbReference type="Pfam" id="PF00535"/>
    </source>
</evidence>
<dbReference type="InterPro" id="IPR001173">
    <property type="entry name" value="Glyco_trans_2-like"/>
</dbReference>
<organism evidence="6">
    <name type="scientific">marine metagenome</name>
    <dbReference type="NCBI Taxonomy" id="408172"/>
    <lineage>
        <taxon>unclassified sequences</taxon>
        <taxon>metagenomes</taxon>
        <taxon>ecological metagenomes</taxon>
    </lineage>
</organism>
<sequence>MENNSQPLVSIIILNYNAGDFLMECISSVLKTEYSNFEVIVIDNASKDGSIKKCKEQFKNVSIIENKNNLGYCEGNNVGVREARGSFVVILNPDTVVKPDWIDELFKAFKKYGDGLYQPKILSIENDNILGNAGSYIQLFGFGFARGYGERDSEQYDTENSPVYASGTCLFSKKSTFEKLGMFDPFLFAYHDDLDLGWRANLEGINSWYVPKSIVYHKLGGYSFGWSRLKFFLLERNRIYCLLTHYSHKTFIKMLPALILVDFAVLLFYLKKGMIREKAQATVSILKNLKKINERYAYIQKRRKFNDRIIIKKFRDEIIAPESVLDKETNKFFNTFIGRLSRLTRFFI</sequence>
<feature type="transmembrane region" description="Helical" evidence="4">
    <location>
        <begin position="251"/>
        <end position="270"/>
    </location>
</feature>
<keyword evidence="4" id="KW-1133">Transmembrane helix</keyword>
<evidence type="ECO:0000256" key="4">
    <source>
        <dbReference type="SAM" id="Phobius"/>
    </source>
</evidence>
<dbReference type="EMBL" id="UINC01017047">
    <property type="protein sequence ID" value="SVA70486.1"/>
    <property type="molecule type" value="Genomic_DNA"/>
</dbReference>
<evidence type="ECO:0000256" key="3">
    <source>
        <dbReference type="ARBA" id="ARBA00022679"/>
    </source>
</evidence>
<protein>
    <recommendedName>
        <fullName evidence="5">Glycosyltransferase 2-like domain-containing protein</fullName>
    </recommendedName>
</protein>
<dbReference type="Gene3D" id="3.90.550.10">
    <property type="entry name" value="Spore Coat Polysaccharide Biosynthesis Protein SpsA, Chain A"/>
    <property type="match status" value="1"/>
</dbReference>
<dbReference type="PANTHER" id="PTHR43179:SF12">
    <property type="entry name" value="GALACTOFURANOSYLTRANSFERASE GLFT2"/>
    <property type="match status" value="1"/>
</dbReference>
<dbReference type="Pfam" id="PF00535">
    <property type="entry name" value="Glycos_transf_2"/>
    <property type="match status" value="1"/>
</dbReference>